<proteinExistence type="predicted"/>
<name>A0A8X7QJ44_BRACI</name>
<comment type="caution">
    <text evidence="1">The sequence shown here is derived from an EMBL/GenBank/DDBJ whole genome shotgun (WGS) entry which is preliminary data.</text>
</comment>
<dbReference type="EMBL" id="JAAMPC010000013">
    <property type="protein sequence ID" value="KAG2269590.1"/>
    <property type="molecule type" value="Genomic_DNA"/>
</dbReference>
<evidence type="ECO:0000313" key="1">
    <source>
        <dbReference type="EMBL" id="KAG2269590.1"/>
    </source>
</evidence>
<reference evidence="1 2" key="1">
    <citation type="submission" date="2020-02" db="EMBL/GenBank/DDBJ databases">
        <authorList>
            <person name="Ma Q."/>
            <person name="Huang Y."/>
            <person name="Song X."/>
            <person name="Pei D."/>
        </authorList>
    </citation>
    <scope>NUCLEOTIDE SEQUENCE [LARGE SCALE GENOMIC DNA]</scope>
    <source>
        <strain evidence="1">Sxm20200214</strain>
        <tissue evidence="1">Leaf</tissue>
    </source>
</reference>
<dbReference type="AlphaFoldDB" id="A0A8X7QJ44"/>
<dbReference type="Proteomes" id="UP000886595">
    <property type="component" value="Unassembled WGS sequence"/>
</dbReference>
<evidence type="ECO:0000313" key="2">
    <source>
        <dbReference type="Proteomes" id="UP000886595"/>
    </source>
</evidence>
<accession>A0A8X7QJ44</accession>
<protein>
    <submittedName>
        <fullName evidence="1">Uncharacterized protein</fullName>
    </submittedName>
</protein>
<organism evidence="1 2">
    <name type="scientific">Brassica carinata</name>
    <name type="common">Ethiopian mustard</name>
    <name type="synonym">Abyssinian cabbage</name>
    <dbReference type="NCBI Taxonomy" id="52824"/>
    <lineage>
        <taxon>Eukaryota</taxon>
        <taxon>Viridiplantae</taxon>
        <taxon>Streptophyta</taxon>
        <taxon>Embryophyta</taxon>
        <taxon>Tracheophyta</taxon>
        <taxon>Spermatophyta</taxon>
        <taxon>Magnoliopsida</taxon>
        <taxon>eudicotyledons</taxon>
        <taxon>Gunneridae</taxon>
        <taxon>Pentapetalae</taxon>
        <taxon>rosids</taxon>
        <taxon>malvids</taxon>
        <taxon>Brassicales</taxon>
        <taxon>Brassicaceae</taxon>
        <taxon>Brassiceae</taxon>
        <taxon>Brassica</taxon>
    </lineage>
</organism>
<sequence length="95" mass="11039">MAPVLKSLPYLVKKVANYELTQFRGLEAFHMHRIPDLYINERTGRPDLYQSSSLKCTPRDPSLTWQTSRTPKSMIFEALCPDIYKTIVLPAYYGR</sequence>
<keyword evidence="2" id="KW-1185">Reference proteome</keyword>
<gene>
    <name evidence="1" type="ORF">Bca52824_064145</name>
</gene>